<proteinExistence type="predicted"/>
<evidence type="ECO:0000313" key="2">
    <source>
        <dbReference type="EMBL" id="CAI9951311.1"/>
    </source>
</evidence>
<reference evidence="3 4" key="2">
    <citation type="submission" date="2024-07" db="EMBL/GenBank/DDBJ databases">
        <authorList>
            <person name="Akdeniz Z."/>
        </authorList>
    </citation>
    <scope>NUCLEOTIDE SEQUENCE [LARGE SCALE GENOMIC DNA]</scope>
</reference>
<accession>A0AA86UGS5</accession>
<evidence type="ECO:0000313" key="3">
    <source>
        <dbReference type="EMBL" id="CAL6053864.1"/>
    </source>
</evidence>
<keyword evidence="1" id="KW-1133">Transmembrane helix</keyword>
<keyword evidence="4" id="KW-1185">Reference proteome</keyword>
<keyword evidence="1" id="KW-0812">Transmembrane</keyword>
<protein>
    <submittedName>
        <fullName evidence="3">Hypothetical_protein</fullName>
    </submittedName>
</protein>
<evidence type="ECO:0000313" key="4">
    <source>
        <dbReference type="Proteomes" id="UP001642409"/>
    </source>
</evidence>
<keyword evidence="1" id="KW-0472">Membrane</keyword>
<gene>
    <name evidence="2" type="ORF">HINF_LOCUS38956</name>
    <name evidence="3" type="ORF">HINF_LOCUS45720</name>
</gene>
<evidence type="ECO:0000256" key="1">
    <source>
        <dbReference type="SAM" id="Phobius"/>
    </source>
</evidence>
<sequence length="581" mass="69253">MNQVWRYIDLNSIKQLSNIQQVKQIKSLNYDDIILKYRFIKDNKRPDKLALTLRDDKWASLYFHCMARTFRGNGNCQKDLDNLQLQANDFQEAKQRFNLVLPNLYSYSTNKGQNESQLKSQIKKFNKSNLTFNFTPTQNDIFVTLIYGGLNYCNSVENDYYRGVCALIYAKQFYIHNKNYSIDETIQKLDENKNICQQVSNEQFQIECYNRENIIKFYNTFITIKQIKSTFKDQKYVFSSSQNLTMFHLYKLKKFMMIETNQTKNNVTLFNILKAIHIHYYQWQRTIKYDQIIINGFKYDVSEETIEATELEQYQISSFNCSFELNLSQSLKQVLTQCFGYPYYSYYNFDEFTNVEYELQQYQHNQTHYQTLKKQIQEAVKQYNMPVYSDFGERIERLELNNIVNYIDYVKIGNSNGVHKLLKVNVTNDFKITAIRTKQDTIITFSQQSADFYDNCWLVSEKGQFLIDLDNRKQQINILNDLNAQRLKEYNDYILASKHFQEFISCDQIQIKVQKQIEQNNVLNKLQLDQYFNFINQITFETTQQNDEILPTPTSRNDKLIVVMLFAGFLTLILITNSNHK</sequence>
<dbReference type="AlphaFoldDB" id="A0AA86UGS5"/>
<dbReference type="Proteomes" id="UP001642409">
    <property type="component" value="Unassembled WGS sequence"/>
</dbReference>
<dbReference type="EMBL" id="CATOUU010000823">
    <property type="protein sequence ID" value="CAI9951311.1"/>
    <property type="molecule type" value="Genomic_DNA"/>
</dbReference>
<feature type="transmembrane region" description="Helical" evidence="1">
    <location>
        <begin position="560"/>
        <end position="577"/>
    </location>
</feature>
<comment type="caution">
    <text evidence="2">The sequence shown here is derived from an EMBL/GenBank/DDBJ whole genome shotgun (WGS) entry which is preliminary data.</text>
</comment>
<name>A0AA86UGS5_9EUKA</name>
<organism evidence="2">
    <name type="scientific">Hexamita inflata</name>
    <dbReference type="NCBI Taxonomy" id="28002"/>
    <lineage>
        <taxon>Eukaryota</taxon>
        <taxon>Metamonada</taxon>
        <taxon>Diplomonadida</taxon>
        <taxon>Hexamitidae</taxon>
        <taxon>Hexamitinae</taxon>
        <taxon>Hexamita</taxon>
    </lineage>
</organism>
<reference evidence="2" key="1">
    <citation type="submission" date="2023-06" db="EMBL/GenBank/DDBJ databases">
        <authorList>
            <person name="Kurt Z."/>
        </authorList>
    </citation>
    <scope>NUCLEOTIDE SEQUENCE</scope>
</reference>
<dbReference type="EMBL" id="CAXDID020000199">
    <property type="protein sequence ID" value="CAL6053864.1"/>
    <property type="molecule type" value="Genomic_DNA"/>
</dbReference>